<proteinExistence type="predicted"/>
<protein>
    <submittedName>
        <fullName evidence="1">Uncharacterized protein</fullName>
    </submittedName>
</protein>
<gene>
    <name evidence="1" type="ORF">E4633_17085</name>
</gene>
<keyword evidence="2" id="KW-1185">Reference proteome</keyword>
<dbReference type="EMBL" id="SRSC01000004">
    <property type="protein sequence ID" value="TGU70713.1"/>
    <property type="molecule type" value="Genomic_DNA"/>
</dbReference>
<organism evidence="1 2">
    <name type="scientific">Geomonas terrae</name>
    <dbReference type="NCBI Taxonomy" id="2562681"/>
    <lineage>
        <taxon>Bacteria</taxon>
        <taxon>Pseudomonadati</taxon>
        <taxon>Thermodesulfobacteriota</taxon>
        <taxon>Desulfuromonadia</taxon>
        <taxon>Geobacterales</taxon>
        <taxon>Geobacteraceae</taxon>
        <taxon>Geomonas</taxon>
    </lineage>
</organism>
<sequence length="86" mass="9691">MFKVEPFRTAITALPYGPAISSKAEVAEWYIKTIDFPRLPCYFATQFATQKNSKREHKRTIQGLSLLDDLVVMLVVTGDNGEIISL</sequence>
<dbReference type="RefSeq" id="WP_135871980.1">
    <property type="nucleotide sequence ID" value="NZ_SRSC01000004.1"/>
</dbReference>
<comment type="caution">
    <text evidence="1">The sequence shown here is derived from an EMBL/GenBank/DDBJ whole genome shotgun (WGS) entry which is preliminary data.</text>
</comment>
<dbReference type="Proteomes" id="UP000306416">
    <property type="component" value="Unassembled WGS sequence"/>
</dbReference>
<name>A0A4S1CC34_9BACT</name>
<evidence type="ECO:0000313" key="2">
    <source>
        <dbReference type="Proteomes" id="UP000306416"/>
    </source>
</evidence>
<dbReference type="AlphaFoldDB" id="A0A4S1CC34"/>
<reference evidence="1 2" key="1">
    <citation type="submission" date="2019-04" db="EMBL/GenBank/DDBJ databases">
        <title>Geobacter oryzae sp. nov., ferric-reducing bacteria isolated from paddy soil.</title>
        <authorList>
            <person name="Xu Z."/>
            <person name="Masuda Y."/>
            <person name="Itoh H."/>
            <person name="Senoo K."/>
        </authorList>
    </citation>
    <scope>NUCLEOTIDE SEQUENCE [LARGE SCALE GENOMIC DNA]</scope>
    <source>
        <strain evidence="1 2">Red111</strain>
    </source>
</reference>
<accession>A0A4S1CC34</accession>
<evidence type="ECO:0000313" key="1">
    <source>
        <dbReference type="EMBL" id="TGU70713.1"/>
    </source>
</evidence>